<evidence type="ECO:0000256" key="2">
    <source>
        <dbReference type="SAM" id="MobiDB-lite"/>
    </source>
</evidence>
<evidence type="ECO:0000256" key="1">
    <source>
        <dbReference type="SAM" id="Coils"/>
    </source>
</evidence>
<feature type="coiled-coil region" evidence="1">
    <location>
        <begin position="312"/>
        <end position="339"/>
    </location>
</feature>
<gene>
    <name evidence="3" type="ORF">DGYR_LOCUS3687</name>
</gene>
<sequence>MTEKNDSPKGRAISSKSGKSIKKKSIGLEHDALFKQIGGHLDANFDYSQWQRTQKPVKKQSTVRIGQLDFQLGSEVTVSAPAGSIKKKKEITRRCSKLEKKVEDTDKAERINVLKLRITATLKAINDQKKRFAFLKNENRRLVSKIKGDEKGTYDEVRDLLRKYDKFKTGVSCLNSKFQDEYEIVQSDYFKAKEEGAAEIKILQEKVDRLDIEVVASQKSLHDLHSYKDKEYPLKAFRISQLQSELESLYASNEEEERDLSNIIDKELDTRLKEHEKKERHLADDISDTLLAQMHPNLVDMAKQNCYMKLEIEKQIGEKSYLEDDINQLQEEIKELVKNPKCNIRLQMFPEFFPTKEKCTPDMDVVLDIPTEKWLPV</sequence>
<organism evidence="3 4">
    <name type="scientific">Dimorphilus gyrociliatus</name>
    <dbReference type="NCBI Taxonomy" id="2664684"/>
    <lineage>
        <taxon>Eukaryota</taxon>
        <taxon>Metazoa</taxon>
        <taxon>Spiralia</taxon>
        <taxon>Lophotrochozoa</taxon>
        <taxon>Annelida</taxon>
        <taxon>Polychaeta</taxon>
        <taxon>Polychaeta incertae sedis</taxon>
        <taxon>Dinophilidae</taxon>
        <taxon>Dimorphilus</taxon>
    </lineage>
</organism>
<dbReference type="AlphaFoldDB" id="A0A7I8VGU3"/>
<feature type="coiled-coil region" evidence="1">
    <location>
        <begin position="239"/>
        <end position="266"/>
    </location>
</feature>
<dbReference type="OrthoDB" id="10003267at2759"/>
<keyword evidence="4" id="KW-1185">Reference proteome</keyword>
<comment type="caution">
    <text evidence="3">The sequence shown here is derived from an EMBL/GenBank/DDBJ whole genome shotgun (WGS) entry which is preliminary data.</text>
</comment>
<dbReference type="InterPro" id="IPR029236">
    <property type="entry name" value="DUF4618"/>
</dbReference>
<keyword evidence="1" id="KW-0175">Coiled coil</keyword>
<protein>
    <submittedName>
        <fullName evidence="3">DgyrCDS3916</fullName>
    </submittedName>
</protein>
<feature type="coiled-coil region" evidence="1">
    <location>
        <begin position="88"/>
        <end position="145"/>
    </location>
</feature>
<evidence type="ECO:0000313" key="4">
    <source>
        <dbReference type="Proteomes" id="UP000549394"/>
    </source>
</evidence>
<proteinExistence type="predicted"/>
<dbReference type="EMBL" id="CAJFCJ010000005">
    <property type="protein sequence ID" value="CAD5114884.1"/>
    <property type="molecule type" value="Genomic_DNA"/>
</dbReference>
<dbReference type="Proteomes" id="UP000549394">
    <property type="component" value="Unassembled WGS sequence"/>
</dbReference>
<dbReference type="Pfam" id="PF15397">
    <property type="entry name" value="DUF4618"/>
    <property type="match status" value="1"/>
</dbReference>
<evidence type="ECO:0000313" key="3">
    <source>
        <dbReference type="EMBL" id="CAD5114884.1"/>
    </source>
</evidence>
<dbReference type="PANTHER" id="PTHR28574:SF1">
    <property type="entry name" value="RIKEN CDNA 6820408C15 GENE"/>
    <property type="match status" value="1"/>
</dbReference>
<accession>A0A7I8VGU3</accession>
<reference evidence="3 4" key="1">
    <citation type="submission" date="2020-08" db="EMBL/GenBank/DDBJ databases">
        <authorList>
            <person name="Hejnol A."/>
        </authorList>
    </citation>
    <scope>NUCLEOTIDE SEQUENCE [LARGE SCALE GENOMIC DNA]</scope>
</reference>
<dbReference type="PANTHER" id="PTHR28574">
    <property type="entry name" value="RIKEN CDNA 6820408C15"/>
    <property type="match status" value="1"/>
</dbReference>
<feature type="region of interest" description="Disordered" evidence="2">
    <location>
        <begin position="1"/>
        <end position="22"/>
    </location>
</feature>
<name>A0A7I8VGU3_9ANNE</name>